<evidence type="ECO:0000256" key="3">
    <source>
        <dbReference type="ARBA" id="ARBA00022692"/>
    </source>
</evidence>
<dbReference type="STRING" id="357278.IV61_GL001695"/>
<keyword evidence="4 9" id="KW-1133">Transmembrane helix</keyword>
<evidence type="ECO:0000256" key="9">
    <source>
        <dbReference type="SAM" id="Phobius"/>
    </source>
</evidence>
<dbReference type="eggNOG" id="COG1226">
    <property type="taxonomic scope" value="Bacteria"/>
</dbReference>
<accession>A0A0R1GYY2</accession>
<evidence type="ECO:0000256" key="6">
    <source>
        <dbReference type="ARBA" id="ARBA00023136"/>
    </source>
</evidence>
<comment type="caution">
    <text evidence="11">The sequence shown here is derived from an EMBL/GenBank/DDBJ whole genome shotgun (WGS) entry which is preliminary data.</text>
</comment>
<dbReference type="EMBL" id="AZCZ01000002">
    <property type="protein sequence ID" value="KRK39579.1"/>
    <property type="molecule type" value="Genomic_DNA"/>
</dbReference>
<evidence type="ECO:0000256" key="2">
    <source>
        <dbReference type="ARBA" id="ARBA00022448"/>
    </source>
</evidence>
<dbReference type="AlphaFoldDB" id="A0A0R1GYY2"/>
<dbReference type="Gene3D" id="1.20.120.350">
    <property type="entry name" value="Voltage-gated potassium channels. Chain C"/>
    <property type="match status" value="1"/>
</dbReference>
<dbReference type="Gene3D" id="1.10.287.70">
    <property type="match status" value="1"/>
</dbReference>
<dbReference type="PATRIC" id="fig|1267003.4.peg.802"/>
<comment type="subcellular location">
    <subcellularLocation>
        <location evidence="1">Membrane</location>
        <topology evidence="1">Multi-pass membrane protein</topology>
    </subcellularLocation>
</comment>
<keyword evidence="12" id="KW-1185">Reference proteome</keyword>
<name>A0A0R1GYY2_9LACO</name>
<feature type="transmembrane region" description="Helical" evidence="9">
    <location>
        <begin position="119"/>
        <end position="143"/>
    </location>
</feature>
<dbReference type="InterPro" id="IPR027359">
    <property type="entry name" value="Volt_channel_dom_sf"/>
</dbReference>
<evidence type="ECO:0000256" key="5">
    <source>
        <dbReference type="ARBA" id="ARBA00023065"/>
    </source>
</evidence>
<reference evidence="11 12" key="1">
    <citation type="journal article" date="2015" name="Genome Announc.">
        <title>Expanding the biotechnology potential of lactobacilli through comparative genomics of 213 strains and associated genera.</title>
        <authorList>
            <person name="Sun Z."/>
            <person name="Harris H.M."/>
            <person name="McCann A."/>
            <person name="Guo C."/>
            <person name="Argimon S."/>
            <person name="Zhang W."/>
            <person name="Yang X."/>
            <person name="Jeffery I.B."/>
            <person name="Cooney J.C."/>
            <person name="Kagawa T.F."/>
            <person name="Liu W."/>
            <person name="Song Y."/>
            <person name="Salvetti E."/>
            <person name="Wrobel A."/>
            <person name="Rasinkangas P."/>
            <person name="Parkhill J."/>
            <person name="Rea M.C."/>
            <person name="O'Sullivan O."/>
            <person name="Ritari J."/>
            <person name="Douillard F.P."/>
            <person name="Paul Ross R."/>
            <person name="Yang R."/>
            <person name="Briner A.E."/>
            <person name="Felis G.E."/>
            <person name="de Vos W.M."/>
            <person name="Barrangou R."/>
            <person name="Klaenhammer T.R."/>
            <person name="Caufield P.W."/>
            <person name="Cui Y."/>
            <person name="Zhang H."/>
            <person name="O'Toole P.W."/>
        </authorList>
    </citation>
    <scope>NUCLEOTIDE SEQUENCE [LARGE SCALE GENOMIC DNA]</scope>
    <source>
        <strain evidence="11 12">ATCC 53295</strain>
    </source>
</reference>
<keyword evidence="7" id="KW-0407">Ion channel</keyword>
<feature type="transmembrane region" description="Helical" evidence="9">
    <location>
        <begin position="9"/>
        <end position="34"/>
    </location>
</feature>
<organism evidence="11 12">
    <name type="scientific">Levilactobacillus parabrevis ATCC 53295</name>
    <dbReference type="NCBI Taxonomy" id="1267003"/>
    <lineage>
        <taxon>Bacteria</taxon>
        <taxon>Bacillati</taxon>
        <taxon>Bacillota</taxon>
        <taxon>Bacilli</taxon>
        <taxon>Lactobacillales</taxon>
        <taxon>Lactobacillaceae</taxon>
        <taxon>Levilactobacillus</taxon>
    </lineage>
</organism>
<evidence type="ECO:0000256" key="7">
    <source>
        <dbReference type="ARBA" id="ARBA00023303"/>
    </source>
</evidence>
<dbReference type="InterPro" id="IPR013099">
    <property type="entry name" value="K_chnl_dom"/>
</dbReference>
<feature type="transmembrane region" description="Helical" evidence="9">
    <location>
        <begin position="67"/>
        <end position="88"/>
    </location>
</feature>
<evidence type="ECO:0000256" key="1">
    <source>
        <dbReference type="ARBA" id="ARBA00004141"/>
    </source>
</evidence>
<proteinExistence type="predicted"/>
<evidence type="ECO:0000259" key="10">
    <source>
        <dbReference type="Pfam" id="PF07885"/>
    </source>
</evidence>
<dbReference type="OrthoDB" id="9785285at2"/>
<evidence type="ECO:0000256" key="8">
    <source>
        <dbReference type="SAM" id="Coils"/>
    </source>
</evidence>
<dbReference type="Proteomes" id="UP000051176">
    <property type="component" value="Unassembled WGS sequence"/>
</dbReference>
<dbReference type="Pfam" id="PF07885">
    <property type="entry name" value="Ion_trans_2"/>
    <property type="match status" value="1"/>
</dbReference>
<keyword evidence="6 9" id="KW-0472">Membrane</keyword>
<dbReference type="RefSeq" id="WP_020089461.1">
    <property type="nucleotide sequence ID" value="NZ_AZCZ01000002.1"/>
</dbReference>
<protein>
    <submittedName>
        <fullName evidence="11">Kef-type K+ transporter NAD-binding component</fullName>
    </submittedName>
</protein>
<dbReference type="SUPFAM" id="SSF81324">
    <property type="entry name" value="Voltage-gated potassium channels"/>
    <property type="match status" value="1"/>
</dbReference>
<keyword evidence="5" id="KW-0406">Ion transport</keyword>
<dbReference type="PANTHER" id="PTHR11537:SF254">
    <property type="entry name" value="POTASSIUM VOLTAGE-GATED CHANNEL PROTEIN SHAB"/>
    <property type="match status" value="1"/>
</dbReference>
<evidence type="ECO:0000313" key="11">
    <source>
        <dbReference type="EMBL" id="KRK39579.1"/>
    </source>
</evidence>
<keyword evidence="8" id="KW-0175">Coiled coil</keyword>
<keyword evidence="2" id="KW-0813">Transport</keyword>
<dbReference type="GO" id="GO:0005249">
    <property type="term" value="F:voltage-gated potassium channel activity"/>
    <property type="evidence" value="ECO:0007669"/>
    <property type="project" value="InterPro"/>
</dbReference>
<keyword evidence="3 9" id="KW-0812">Transmembrane</keyword>
<evidence type="ECO:0000313" key="12">
    <source>
        <dbReference type="Proteomes" id="UP000051176"/>
    </source>
</evidence>
<dbReference type="GO" id="GO:0001508">
    <property type="term" value="P:action potential"/>
    <property type="evidence" value="ECO:0007669"/>
    <property type="project" value="TreeGrafter"/>
</dbReference>
<feature type="transmembrane region" description="Helical" evidence="9">
    <location>
        <begin position="40"/>
        <end position="60"/>
    </location>
</feature>
<sequence>MAKRKPQLIAYHVGVTLLTMISVGTVLLLLMGVGKATIEIAIINGLLVVFAVDYVARLVLAKNRKIFLIQSAFDLLGIIPLHPVFAFFRLGRLVRLIRYHHLFWRLRLNSKWTRAYHQFIYKTGFIYLFSFSVTIIVVSAFLFSLTEKQSLANALWWAITTATTVGYGDETPHTAIGKIIASVLMIGGVGFIGLLTSTISGFFTTRGQQVAASQEKHEQADFDQLLLKIEALTTKVDDLQHQLDTTSRHKQR</sequence>
<feature type="domain" description="Potassium channel" evidence="10">
    <location>
        <begin position="133"/>
        <end position="204"/>
    </location>
</feature>
<feature type="coiled-coil region" evidence="8">
    <location>
        <begin position="222"/>
        <end position="249"/>
    </location>
</feature>
<dbReference type="InterPro" id="IPR028325">
    <property type="entry name" value="VG_K_chnl"/>
</dbReference>
<evidence type="ECO:0000256" key="4">
    <source>
        <dbReference type="ARBA" id="ARBA00022989"/>
    </source>
</evidence>
<feature type="transmembrane region" description="Helical" evidence="9">
    <location>
        <begin position="179"/>
        <end position="203"/>
    </location>
</feature>
<gene>
    <name evidence="11" type="ORF">FD07_GL000754</name>
</gene>
<dbReference type="GO" id="GO:0008076">
    <property type="term" value="C:voltage-gated potassium channel complex"/>
    <property type="evidence" value="ECO:0007669"/>
    <property type="project" value="InterPro"/>
</dbReference>
<dbReference type="PANTHER" id="PTHR11537">
    <property type="entry name" value="VOLTAGE-GATED POTASSIUM CHANNEL"/>
    <property type="match status" value="1"/>
</dbReference>